<keyword evidence="2" id="KW-1185">Reference proteome</keyword>
<dbReference type="AlphaFoldDB" id="A0A9J7K7X6"/>
<reference evidence="3" key="3">
    <citation type="submission" date="2025-08" db="UniProtKB">
        <authorList>
            <consortium name="RefSeq"/>
        </authorList>
    </citation>
    <scope>IDENTIFICATION</scope>
    <source>
        <strain evidence="3">17A/GY</strain>
        <tissue evidence="3">Liver</tissue>
    </source>
</reference>
<evidence type="ECO:0000313" key="2">
    <source>
        <dbReference type="Proteomes" id="UP001108280"/>
    </source>
</evidence>
<evidence type="ECO:0000313" key="3">
    <source>
        <dbReference type="RefSeq" id="XP_035299514.1"/>
    </source>
</evidence>
<dbReference type="RefSeq" id="XP_035299514.1">
    <property type="nucleotide sequence ID" value="XM_035443623.1"/>
</dbReference>
<dbReference type="Proteomes" id="UP001108280">
    <property type="component" value="Chromosome 4"/>
</dbReference>
<accession>A0A9J7K7X6</accession>
<reference evidence="2" key="2">
    <citation type="journal article" date="2020" name="Biotechnol. Bioeng.">
        <title>Chromosome-scale scaffolds for the Chinese hamster reference genome assembly to facilitate the study of the CHO epigenome.</title>
        <authorList>
            <person name="Hilliard W."/>
            <person name="MacDonald M."/>
            <person name="Lee K.H."/>
        </authorList>
    </citation>
    <scope>NUCLEOTIDE SEQUENCE [LARGE SCALE GENOMIC DNA]</scope>
    <source>
        <strain evidence="2">17A/GY</strain>
    </source>
</reference>
<organism evidence="2 3">
    <name type="scientific">Cricetulus griseus</name>
    <name type="common">Chinese hamster</name>
    <name type="synonym">Cricetulus barabensis griseus</name>
    <dbReference type="NCBI Taxonomy" id="10029"/>
    <lineage>
        <taxon>Eukaryota</taxon>
        <taxon>Metazoa</taxon>
        <taxon>Chordata</taxon>
        <taxon>Craniata</taxon>
        <taxon>Vertebrata</taxon>
        <taxon>Euteleostomi</taxon>
        <taxon>Mammalia</taxon>
        <taxon>Eutheria</taxon>
        <taxon>Euarchontoglires</taxon>
        <taxon>Glires</taxon>
        <taxon>Rodentia</taxon>
        <taxon>Myomorpha</taxon>
        <taxon>Muroidea</taxon>
        <taxon>Cricetidae</taxon>
        <taxon>Cricetinae</taxon>
        <taxon>Cricetulus</taxon>
    </lineage>
</organism>
<evidence type="ECO:0000256" key="1">
    <source>
        <dbReference type="SAM" id="MobiDB-lite"/>
    </source>
</evidence>
<dbReference type="GeneID" id="113835286"/>
<protein>
    <submittedName>
        <fullName evidence="3">Uncharacterized protein LOC113835286</fullName>
    </submittedName>
</protein>
<sequence>MLPHPGLLGPPPRGEVASQVPAALAWAEASAAPGHPRAGRPHPAACPRFPVPGEPDDGARPLWGNSTPHLDPDRGGGARVCGSVIPGRPWRLPGPSKTQGSWRSAQETLVVEPLPDSHASEGGLHIFESIQEAGPGTRVETPRGSPFLRSFWCGEGPCGMLQTSTRAYPTRDCKCGTLAVGVPTGESRSRKARGSLRRVPGPPLAVALATTLEGKSKSFSESGPQSPFRRRTHLAWPLFNLSTQLAGPELISSGPGTFTFCRPSYIRRVEPQGVLGRGALTLWGVNGGTPVPLPGWAAAASGWRGHCCFSTGAS</sequence>
<feature type="region of interest" description="Disordered" evidence="1">
    <location>
        <begin position="31"/>
        <end position="102"/>
    </location>
</feature>
<gene>
    <name evidence="3" type="primary">LOC113835286</name>
</gene>
<proteinExistence type="predicted"/>
<name>A0A9J7K7X6_CRIGR</name>
<reference evidence="2" key="1">
    <citation type="journal article" date="2018" name="Biotechnol. Bioeng.">
        <title>A reference genome of the Chinese hamster based on a hybrid assembly strategy.</title>
        <authorList>
            <person name="Rupp O."/>
            <person name="MacDonald M.L."/>
            <person name="Li S."/>
            <person name="Dhiman H."/>
            <person name="Polson S."/>
            <person name="Griep S."/>
            <person name="Heffner K."/>
            <person name="Hernandez I."/>
            <person name="Brinkrolf K."/>
            <person name="Jadhav V."/>
            <person name="Samoudi M."/>
            <person name="Hao H."/>
            <person name="Kingham B."/>
            <person name="Goesmann A."/>
            <person name="Betenbaugh M.J."/>
            <person name="Lewis N.E."/>
            <person name="Borth N."/>
            <person name="Lee K.H."/>
        </authorList>
    </citation>
    <scope>NUCLEOTIDE SEQUENCE [LARGE SCALE GENOMIC DNA]</scope>
    <source>
        <strain evidence="2">17A/GY</strain>
    </source>
</reference>
<dbReference type="KEGG" id="cge:113835286"/>